<gene>
    <name evidence="5" type="ORF">METZ01_LOCUS56131</name>
</gene>
<dbReference type="AlphaFoldDB" id="A0A381SLQ7"/>
<keyword evidence="1" id="KW-0479">Metal-binding</keyword>
<dbReference type="GO" id="GO:0008270">
    <property type="term" value="F:zinc ion binding"/>
    <property type="evidence" value="ECO:0007669"/>
    <property type="project" value="UniProtKB-KW"/>
</dbReference>
<dbReference type="InterPro" id="IPR001876">
    <property type="entry name" value="Znf_RanBP2"/>
</dbReference>
<proteinExistence type="predicted"/>
<dbReference type="EMBL" id="UINC01003090">
    <property type="protein sequence ID" value="SVA03277.1"/>
    <property type="molecule type" value="Genomic_DNA"/>
</dbReference>
<dbReference type="PROSITE" id="PS01358">
    <property type="entry name" value="ZF_RANBP2_1"/>
    <property type="match status" value="1"/>
</dbReference>
<evidence type="ECO:0000313" key="5">
    <source>
        <dbReference type="EMBL" id="SVA03277.1"/>
    </source>
</evidence>
<evidence type="ECO:0000256" key="2">
    <source>
        <dbReference type="ARBA" id="ARBA00022771"/>
    </source>
</evidence>
<sequence>MKLVYTHENRLLVLNVINILNDHQIKATINKEFASSAAGGLAPIDTWPEAWVLNDSDFDEAKRIIATLDIELDQSKWQCGNCQEYNDATFDYCWNCHTEKK</sequence>
<keyword evidence="3" id="KW-0862">Zinc</keyword>
<protein>
    <recommendedName>
        <fullName evidence="4">RanBP2-type domain-containing protein</fullName>
    </recommendedName>
</protein>
<name>A0A381SLQ7_9ZZZZ</name>
<dbReference type="Gene3D" id="2.30.30.380">
    <property type="entry name" value="Zn-finger domain of Sec23/24"/>
    <property type="match status" value="1"/>
</dbReference>
<dbReference type="PROSITE" id="PS50199">
    <property type="entry name" value="ZF_RANBP2_2"/>
    <property type="match status" value="1"/>
</dbReference>
<keyword evidence="2" id="KW-0863">Zinc-finger</keyword>
<dbReference type="InterPro" id="IPR018551">
    <property type="entry name" value="DUF2007"/>
</dbReference>
<dbReference type="Pfam" id="PF09413">
    <property type="entry name" value="DUF2007"/>
    <property type="match status" value="1"/>
</dbReference>
<reference evidence="5" key="1">
    <citation type="submission" date="2018-05" db="EMBL/GenBank/DDBJ databases">
        <authorList>
            <person name="Lanie J.A."/>
            <person name="Ng W.-L."/>
            <person name="Kazmierczak K.M."/>
            <person name="Andrzejewski T.M."/>
            <person name="Davidsen T.M."/>
            <person name="Wayne K.J."/>
            <person name="Tettelin H."/>
            <person name="Glass J.I."/>
            <person name="Rusch D."/>
            <person name="Podicherti R."/>
            <person name="Tsui H.-C.T."/>
            <person name="Winkler M.E."/>
        </authorList>
    </citation>
    <scope>NUCLEOTIDE SEQUENCE</scope>
</reference>
<accession>A0A381SLQ7</accession>
<evidence type="ECO:0000256" key="3">
    <source>
        <dbReference type="ARBA" id="ARBA00022833"/>
    </source>
</evidence>
<feature type="domain" description="RanBP2-type" evidence="4">
    <location>
        <begin position="73"/>
        <end position="101"/>
    </location>
</feature>
<evidence type="ECO:0000259" key="4">
    <source>
        <dbReference type="PROSITE" id="PS50199"/>
    </source>
</evidence>
<evidence type="ECO:0000256" key="1">
    <source>
        <dbReference type="ARBA" id="ARBA00022723"/>
    </source>
</evidence>
<organism evidence="5">
    <name type="scientific">marine metagenome</name>
    <dbReference type="NCBI Taxonomy" id="408172"/>
    <lineage>
        <taxon>unclassified sequences</taxon>
        <taxon>metagenomes</taxon>
        <taxon>ecological metagenomes</taxon>
    </lineage>
</organism>